<evidence type="ECO:0000256" key="2">
    <source>
        <dbReference type="SAM" id="SignalP"/>
    </source>
</evidence>
<dbReference type="AlphaFoldDB" id="A0A9P9AME6"/>
<feature type="chain" id="PRO_5040326557" evidence="2">
    <location>
        <begin position="24"/>
        <end position="655"/>
    </location>
</feature>
<dbReference type="Pfam" id="PF07969">
    <property type="entry name" value="Amidohydro_3"/>
    <property type="match status" value="1"/>
</dbReference>
<dbReference type="Gene3D" id="3.10.310.70">
    <property type="match status" value="1"/>
</dbReference>
<name>A0A9P9AME6_9HYPO</name>
<proteinExistence type="predicted"/>
<evidence type="ECO:0000313" key="5">
    <source>
        <dbReference type="Proteomes" id="UP000777438"/>
    </source>
</evidence>
<dbReference type="OrthoDB" id="194468at2759"/>
<evidence type="ECO:0000313" key="4">
    <source>
        <dbReference type="EMBL" id="KAH6877215.1"/>
    </source>
</evidence>
<accession>A0A9P9AME6</accession>
<dbReference type="InterPro" id="IPR011059">
    <property type="entry name" value="Metal-dep_hydrolase_composite"/>
</dbReference>
<dbReference type="Gene3D" id="2.30.40.10">
    <property type="entry name" value="Urease, subunit C, domain 1"/>
    <property type="match status" value="1"/>
</dbReference>
<reference evidence="4 5" key="1">
    <citation type="journal article" date="2021" name="Nat. Commun.">
        <title>Genetic determinants of endophytism in the Arabidopsis root mycobiome.</title>
        <authorList>
            <person name="Mesny F."/>
            <person name="Miyauchi S."/>
            <person name="Thiergart T."/>
            <person name="Pickel B."/>
            <person name="Atanasova L."/>
            <person name="Karlsson M."/>
            <person name="Huettel B."/>
            <person name="Barry K.W."/>
            <person name="Haridas S."/>
            <person name="Chen C."/>
            <person name="Bauer D."/>
            <person name="Andreopoulos W."/>
            <person name="Pangilinan J."/>
            <person name="LaButti K."/>
            <person name="Riley R."/>
            <person name="Lipzen A."/>
            <person name="Clum A."/>
            <person name="Drula E."/>
            <person name="Henrissat B."/>
            <person name="Kohler A."/>
            <person name="Grigoriev I.V."/>
            <person name="Martin F.M."/>
            <person name="Hacquard S."/>
        </authorList>
    </citation>
    <scope>NUCLEOTIDE SEQUENCE [LARGE SCALE GENOMIC DNA]</scope>
    <source>
        <strain evidence="4 5">MPI-CAGE-CH-0241</strain>
    </source>
</reference>
<feature type="region of interest" description="Disordered" evidence="1">
    <location>
        <begin position="188"/>
        <end position="209"/>
    </location>
</feature>
<gene>
    <name evidence="4" type="ORF">B0T10DRAFT_609933</name>
</gene>
<sequence length="655" mass="71037">MAPGSVFLGISAIVAALSPLAAAVPAADFVLRNGSLYTMDKANSKAEAIAVKDGVISYVGTDKSVKKYIGSKTKVINLEGRMAMPGLVDSHMHVLSGGLFLLKCDLSYQALALEDLSKHIQGCIDSETDKTDDDWLEVVNMDYPSLVDKSGSVGKVQLDKLDTKRPLIIRSSDYHTILANSRALELSNITSDTPDPASGKIGRLSGSNEPSGVLMDGASSLLAGPPDPTEEENIEAGRAALKLLREAGITTFQEAASTDEHHTVFSAIKEEDGLSARAWFDYRIEAPSSLSGVASLVSKTVDTLAGFHDKTKKLKPKPTLKWQAIKAFIDGVITYPANTAALIEPYWVPVNGSETEWAPDPDTLNDPYWNATILTKTLELLFLAGVDAQLHVDGDLAVRTALNAAESFRKKYPKKDFRLGLAHDELSHEDDWPRFAELRVDPIVSYQWSQLSSFYLPDTFESLGEYRHKNLQAWAQFEKYGRNLIYGSDWPIDPLDEFLALKVAVTRSGDPENPNSPASQGSPYDGVFPGDAISRKSALRSITINGAGFLRADTQIGSLECGKLADVIILNKNFFEVPVEETGRNKVLLTMVGGEVVYVAEGVDFGVTPKFPNNDTASSKMARRTIGGFAAKGLSEEAQAAAATLRKRGKCVHKH</sequence>
<evidence type="ECO:0000259" key="3">
    <source>
        <dbReference type="Pfam" id="PF07969"/>
    </source>
</evidence>
<feature type="signal peptide" evidence="2">
    <location>
        <begin position="1"/>
        <end position="23"/>
    </location>
</feature>
<keyword evidence="5" id="KW-1185">Reference proteome</keyword>
<dbReference type="PANTHER" id="PTHR22642">
    <property type="entry name" value="IMIDAZOLONEPROPIONASE"/>
    <property type="match status" value="1"/>
</dbReference>
<evidence type="ECO:0000256" key="1">
    <source>
        <dbReference type="SAM" id="MobiDB-lite"/>
    </source>
</evidence>
<feature type="domain" description="Amidohydrolase 3" evidence="3">
    <location>
        <begin position="74"/>
        <end position="598"/>
    </location>
</feature>
<dbReference type="GO" id="GO:0016810">
    <property type="term" value="F:hydrolase activity, acting on carbon-nitrogen (but not peptide) bonds"/>
    <property type="evidence" value="ECO:0007669"/>
    <property type="project" value="InterPro"/>
</dbReference>
<dbReference type="Gene3D" id="3.20.20.140">
    <property type="entry name" value="Metal-dependent hydrolases"/>
    <property type="match status" value="1"/>
</dbReference>
<protein>
    <submittedName>
        <fullName evidence="4">Amidohydrolase family-domain-containing protein</fullName>
    </submittedName>
</protein>
<organism evidence="4 5">
    <name type="scientific">Thelonectria olida</name>
    <dbReference type="NCBI Taxonomy" id="1576542"/>
    <lineage>
        <taxon>Eukaryota</taxon>
        <taxon>Fungi</taxon>
        <taxon>Dikarya</taxon>
        <taxon>Ascomycota</taxon>
        <taxon>Pezizomycotina</taxon>
        <taxon>Sordariomycetes</taxon>
        <taxon>Hypocreomycetidae</taxon>
        <taxon>Hypocreales</taxon>
        <taxon>Nectriaceae</taxon>
        <taxon>Thelonectria</taxon>
    </lineage>
</organism>
<dbReference type="InterPro" id="IPR032466">
    <property type="entry name" value="Metal_Hydrolase"/>
</dbReference>
<keyword evidence="2" id="KW-0732">Signal</keyword>
<dbReference type="SUPFAM" id="SSF51556">
    <property type="entry name" value="Metallo-dependent hydrolases"/>
    <property type="match status" value="1"/>
</dbReference>
<comment type="caution">
    <text evidence="4">The sequence shown here is derived from an EMBL/GenBank/DDBJ whole genome shotgun (WGS) entry which is preliminary data.</text>
</comment>
<dbReference type="EMBL" id="JAGPYM010000030">
    <property type="protein sequence ID" value="KAH6877215.1"/>
    <property type="molecule type" value="Genomic_DNA"/>
</dbReference>
<dbReference type="PANTHER" id="PTHR22642:SF2">
    <property type="entry name" value="PROTEIN LONG AFTER FAR-RED 3"/>
    <property type="match status" value="1"/>
</dbReference>
<dbReference type="InterPro" id="IPR013108">
    <property type="entry name" value="Amidohydro_3"/>
</dbReference>
<dbReference type="Proteomes" id="UP000777438">
    <property type="component" value="Unassembled WGS sequence"/>
</dbReference>
<dbReference type="SUPFAM" id="SSF51338">
    <property type="entry name" value="Composite domain of metallo-dependent hydrolases"/>
    <property type="match status" value="1"/>
</dbReference>